<name>A0AA85C0X0_9TREM</name>
<keyword evidence="1" id="KW-0732">Signal</keyword>
<reference evidence="3" key="1">
    <citation type="submission" date="2023-11" db="UniProtKB">
        <authorList>
            <consortium name="WormBaseParasite"/>
        </authorList>
    </citation>
    <scope>IDENTIFICATION</scope>
</reference>
<evidence type="ECO:0000313" key="2">
    <source>
        <dbReference type="Proteomes" id="UP000050791"/>
    </source>
</evidence>
<accession>A0AA85C0X0</accession>
<protein>
    <recommendedName>
        <fullName evidence="4">Ion_trans domain-containing protein</fullName>
    </recommendedName>
</protein>
<dbReference type="Proteomes" id="UP000050791">
    <property type="component" value="Unassembled WGS sequence"/>
</dbReference>
<feature type="chain" id="PRO_5041635124" description="Ion_trans domain-containing protein" evidence="1">
    <location>
        <begin position="18"/>
        <end position="73"/>
    </location>
</feature>
<evidence type="ECO:0008006" key="4">
    <source>
        <dbReference type="Google" id="ProtNLM"/>
    </source>
</evidence>
<evidence type="ECO:0000256" key="1">
    <source>
        <dbReference type="SAM" id="SignalP"/>
    </source>
</evidence>
<feature type="signal peptide" evidence="1">
    <location>
        <begin position="1"/>
        <end position="17"/>
    </location>
</feature>
<dbReference type="AlphaFoldDB" id="A0AA85C0X0"/>
<evidence type="ECO:0000313" key="3">
    <source>
        <dbReference type="WBParaSite" id="SMTH1_90650.1"/>
    </source>
</evidence>
<proteinExistence type="predicted"/>
<organism evidence="2 3">
    <name type="scientific">Schistosoma mattheei</name>
    <dbReference type="NCBI Taxonomy" id="31246"/>
    <lineage>
        <taxon>Eukaryota</taxon>
        <taxon>Metazoa</taxon>
        <taxon>Spiralia</taxon>
        <taxon>Lophotrochozoa</taxon>
        <taxon>Platyhelminthes</taxon>
        <taxon>Trematoda</taxon>
        <taxon>Digenea</taxon>
        <taxon>Strigeidida</taxon>
        <taxon>Schistosomatoidea</taxon>
        <taxon>Schistosomatidae</taxon>
        <taxon>Schistosoma</taxon>
    </lineage>
</organism>
<dbReference type="WBParaSite" id="SMTH1_90650.1">
    <property type="protein sequence ID" value="SMTH1_90650.1"/>
    <property type="gene ID" value="SMTH1_90650"/>
</dbReference>
<sequence length="73" mass="8322">MITFAIISIFLIQSCYCGSSRSSQPECKTEKTFIGKIWSVLESFISFICFLNGIWNTINDWYTFFNNTTAANG</sequence>